<dbReference type="Proteomes" id="UP000823775">
    <property type="component" value="Unassembled WGS sequence"/>
</dbReference>
<accession>A0ABS8SHI7</accession>
<keyword evidence="2" id="KW-1185">Reference proteome</keyword>
<evidence type="ECO:0000313" key="1">
    <source>
        <dbReference type="EMBL" id="MCD7458248.1"/>
    </source>
</evidence>
<name>A0ABS8SHI7_DATST</name>
<protein>
    <submittedName>
        <fullName evidence="1">Uncharacterized protein</fullName>
    </submittedName>
</protein>
<reference evidence="1 2" key="1">
    <citation type="journal article" date="2021" name="BMC Genomics">
        <title>Datura genome reveals duplications of psychoactive alkaloid biosynthetic genes and high mutation rate following tissue culture.</title>
        <authorList>
            <person name="Rajewski A."/>
            <person name="Carter-House D."/>
            <person name="Stajich J."/>
            <person name="Litt A."/>
        </authorList>
    </citation>
    <scope>NUCLEOTIDE SEQUENCE [LARGE SCALE GENOMIC DNA]</scope>
    <source>
        <strain evidence="1">AR-01</strain>
    </source>
</reference>
<evidence type="ECO:0000313" key="2">
    <source>
        <dbReference type="Proteomes" id="UP000823775"/>
    </source>
</evidence>
<sequence length="157" mass="18071">MESTLKGQLQLATTRGMQIAKFSSSPQQQLQKYEQKVHAKFDQEQRQWMIKRGILNNRVMGYEEHEVQMRKNESGWFVGILGNHPYYTRSKGKAATADKDTEVAIIDQRKNPKEEDSGAHGKVLILRKQLAEWNRDWVCGLPPSMFPTDNSDNPPNL</sequence>
<dbReference type="EMBL" id="JACEIK010000506">
    <property type="protein sequence ID" value="MCD7458248.1"/>
    <property type="molecule type" value="Genomic_DNA"/>
</dbReference>
<organism evidence="1 2">
    <name type="scientific">Datura stramonium</name>
    <name type="common">Jimsonweed</name>
    <name type="synonym">Common thornapple</name>
    <dbReference type="NCBI Taxonomy" id="4076"/>
    <lineage>
        <taxon>Eukaryota</taxon>
        <taxon>Viridiplantae</taxon>
        <taxon>Streptophyta</taxon>
        <taxon>Embryophyta</taxon>
        <taxon>Tracheophyta</taxon>
        <taxon>Spermatophyta</taxon>
        <taxon>Magnoliopsida</taxon>
        <taxon>eudicotyledons</taxon>
        <taxon>Gunneridae</taxon>
        <taxon>Pentapetalae</taxon>
        <taxon>asterids</taxon>
        <taxon>lamiids</taxon>
        <taxon>Solanales</taxon>
        <taxon>Solanaceae</taxon>
        <taxon>Solanoideae</taxon>
        <taxon>Datureae</taxon>
        <taxon>Datura</taxon>
    </lineage>
</organism>
<gene>
    <name evidence="1" type="ORF">HAX54_037655</name>
</gene>
<proteinExistence type="predicted"/>
<comment type="caution">
    <text evidence="1">The sequence shown here is derived from an EMBL/GenBank/DDBJ whole genome shotgun (WGS) entry which is preliminary data.</text>
</comment>